<dbReference type="AlphaFoldDB" id="A0AAV5USG1"/>
<proteinExistence type="predicted"/>
<feature type="non-terminal residue" evidence="1">
    <location>
        <position position="1"/>
    </location>
</feature>
<name>A0AAV5USG1_9BILA</name>
<reference evidence="1" key="1">
    <citation type="submission" date="2023-10" db="EMBL/GenBank/DDBJ databases">
        <title>Genome assembly of Pristionchus species.</title>
        <authorList>
            <person name="Yoshida K."/>
            <person name="Sommer R.J."/>
        </authorList>
    </citation>
    <scope>NUCLEOTIDE SEQUENCE</scope>
    <source>
        <strain evidence="1">RS5133</strain>
    </source>
</reference>
<evidence type="ECO:0000313" key="2">
    <source>
        <dbReference type="Proteomes" id="UP001432322"/>
    </source>
</evidence>
<gene>
    <name evidence="1" type="ORF">PFISCL1PPCAC_410</name>
</gene>
<keyword evidence="2" id="KW-1185">Reference proteome</keyword>
<evidence type="ECO:0000313" key="1">
    <source>
        <dbReference type="EMBL" id="GMT09113.1"/>
    </source>
</evidence>
<feature type="non-terminal residue" evidence="1">
    <location>
        <position position="125"/>
    </location>
</feature>
<organism evidence="1 2">
    <name type="scientific">Pristionchus fissidentatus</name>
    <dbReference type="NCBI Taxonomy" id="1538716"/>
    <lineage>
        <taxon>Eukaryota</taxon>
        <taxon>Metazoa</taxon>
        <taxon>Ecdysozoa</taxon>
        <taxon>Nematoda</taxon>
        <taxon>Chromadorea</taxon>
        <taxon>Rhabditida</taxon>
        <taxon>Rhabditina</taxon>
        <taxon>Diplogasteromorpha</taxon>
        <taxon>Diplogasteroidea</taxon>
        <taxon>Neodiplogasteridae</taxon>
        <taxon>Pristionchus</taxon>
    </lineage>
</organism>
<sequence>APRSVRKESRVPPEKRSFPCGQWSVTMKPCDATTSCPTFTAEGITCPVGRDLMNTNGVVISDVSCDSTTGLYKNVEGEIHCGIECAGWSDMHSWSTDKSVSVERCVHDESCRPIITNQGISCPPG</sequence>
<protein>
    <submittedName>
        <fullName evidence="1">Uncharacterized protein</fullName>
    </submittedName>
</protein>
<dbReference type="EMBL" id="BTSY01000001">
    <property type="protein sequence ID" value="GMT09113.1"/>
    <property type="molecule type" value="Genomic_DNA"/>
</dbReference>
<dbReference type="Proteomes" id="UP001432322">
    <property type="component" value="Unassembled WGS sequence"/>
</dbReference>
<comment type="caution">
    <text evidence="1">The sequence shown here is derived from an EMBL/GenBank/DDBJ whole genome shotgun (WGS) entry which is preliminary data.</text>
</comment>
<accession>A0AAV5USG1</accession>